<comment type="cofactor">
    <cofactor evidence="2">
        <name>Mg(2+)</name>
        <dbReference type="ChEBI" id="CHEBI:18420"/>
    </cofactor>
</comment>
<dbReference type="InterPro" id="IPR016066">
    <property type="entry name" value="A-D-PHexomutase_CS"/>
</dbReference>
<dbReference type="CDD" id="cd05800">
    <property type="entry name" value="PGM_like2"/>
    <property type="match status" value="1"/>
</dbReference>
<evidence type="ECO:0000313" key="20">
    <source>
        <dbReference type="EMBL" id="GEB33025.1"/>
    </source>
</evidence>
<dbReference type="PANTHER" id="PTHR45745">
    <property type="entry name" value="PHOSPHOMANNOMUTASE 45A"/>
    <property type="match status" value="1"/>
</dbReference>
<evidence type="ECO:0000259" key="17">
    <source>
        <dbReference type="Pfam" id="PF02878"/>
    </source>
</evidence>
<feature type="domain" description="Alpha-D-phosphohexomutase alpha/beta/alpha" evidence="17">
    <location>
        <begin position="7"/>
        <end position="139"/>
    </location>
</feature>
<dbReference type="InterPro" id="IPR005845">
    <property type="entry name" value="A-D-PHexomutase_a/b/a-II"/>
</dbReference>
<evidence type="ECO:0000259" key="16">
    <source>
        <dbReference type="Pfam" id="PF00408"/>
    </source>
</evidence>
<name>A0A4Y3PJP0_BREPA</name>
<evidence type="ECO:0000256" key="13">
    <source>
        <dbReference type="ARBA" id="ARBA00041398"/>
    </source>
</evidence>
<dbReference type="GO" id="GO:0000287">
    <property type="term" value="F:magnesium ion binding"/>
    <property type="evidence" value="ECO:0007669"/>
    <property type="project" value="InterPro"/>
</dbReference>
<evidence type="ECO:0000256" key="15">
    <source>
        <dbReference type="RuleBase" id="RU004326"/>
    </source>
</evidence>
<comment type="catalytic activity">
    <reaction evidence="1">
        <text>alpha-D-glucose 1-phosphate = alpha-D-glucose 6-phosphate</text>
        <dbReference type="Rhea" id="RHEA:23536"/>
        <dbReference type="ChEBI" id="CHEBI:58225"/>
        <dbReference type="ChEBI" id="CHEBI:58601"/>
        <dbReference type="EC" id="5.4.2.2"/>
    </reaction>
</comment>
<proteinExistence type="inferred from homology"/>
<evidence type="ECO:0000313" key="21">
    <source>
        <dbReference type="Proteomes" id="UP000316882"/>
    </source>
</evidence>
<dbReference type="GO" id="GO:0004614">
    <property type="term" value="F:phosphoglucomutase activity"/>
    <property type="evidence" value="ECO:0007669"/>
    <property type="project" value="UniProtKB-EC"/>
</dbReference>
<comment type="caution">
    <text evidence="20">The sequence shown here is derived from an EMBL/GenBank/DDBJ whole genome shotgun (WGS) entry which is preliminary data.</text>
</comment>
<dbReference type="Proteomes" id="UP000316882">
    <property type="component" value="Unassembled WGS sequence"/>
</dbReference>
<feature type="domain" description="Alpha-D-phosphohexomutase C-terminal" evidence="16">
    <location>
        <begin position="418"/>
        <end position="470"/>
    </location>
</feature>
<keyword evidence="11" id="KW-0413">Isomerase</keyword>
<evidence type="ECO:0000256" key="2">
    <source>
        <dbReference type="ARBA" id="ARBA00001946"/>
    </source>
</evidence>
<evidence type="ECO:0000256" key="4">
    <source>
        <dbReference type="ARBA" id="ARBA00005189"/>
    </source>
</evidence>
<evidence type="ECO:0000259" key="18">
    <source>
        <dbReference type="Pfam" id="PF02879"/>
    </source>
</evidence>
<dbReference type="SUPFAM" id="SSF53738">
    <property type="entry name" value="Phosphoglucomutase, first 3 domains"/>
    <property type="match status" value="2"/>
</dbReference>
<dbReference type="STRING" id="54914.AV540_19975"/>
<evidence type="ECO:0000256" key="5">
    <source>
        <dbReference type="ARBA" id="ARBA00010231"/>
    </source>
</evidence>
<keyword evidence="7" id="KW-0313">Glucose metabolism</keyword>
<keyword evidence="7" id="KW-0119">Carbohydrate metabolism</keyword>
<dbReference type="GO" id="GO:0008973">
    <property type="term" value="F:phosphopentomutase activity"/>
    <property type="evidence" value="ECO:0007669"/>
    <property type="project" value="TreeGrafter"/>
</dbReference>
<dbReference type="PROSITE" id="PS00710">
    <property type="entry name" value="PGM_PMM"/>
    <property type="match status" value="1"/>
</dbReference>
<evidence type="ECO:0000256" key="6">
    <source>
        <dbReference type="ARBA" id="ARBA00012728"/>
    </source>
</evidence>
<accession>A0A4Y3PJP0</accession>
<sequence>MEMTAIRFGTDGWRDIVADGFTMANVRIVAQAIASYTKEVGQQEQPILIGYDTRFLGRRFAEEIASVLAANRIRSYLVNEAAPTPAVAFGVKHFAASGAIMVTASHNPPEYNGIKYIPEYAGPATPEITARLEAWISEIASSGQPVQTVALSDAARDRLLQVIVLRPHYEAHLRRMVNMDVLRNSALHVVVDAMHGAGMGYVSSLLAEAGVKTVGIRETPDAAFGGDLPEPNDKHLGLLKKEVLERKASLGLANDGDADRFGVVDRFGTYIPPNDVLVLLTHHLVKNRKLTGRIVRTVATTHLLDHMAEHYGLELVETPVGFKYIGEQMRQGDVLIGGEESGGASILGHIPEKDGVLINLLLTEMVAFENKEIDQILRDVYDEFGELFHTRLDMRLAEKEKWIQQMVTTPPQRIGPYAVQGINRMDGIKLLLEEGHWVLIRPSGTEPLVRIYCEATNATALAKLQEAIRDWFSEINV</sequence>
<keyword evidence="8" id="KW-0597">Phosphoprotein</keyword>
<evidence type="ECO:0000256" key="9">
    <source>
        <dbReference type="ARBA" id="ARBA00022723"/>
    </source>
</evidence>
<feature type="domain" description="Alpha-D-phosphohexomutase alpha/beta/alpha" evidence="18">
    <location>
        <begin position="169"/>
        <end position="266"/>
    </location>
</feature>
<dbReference type="Gene3D" id="3.30.310.50">
    <property type="entry name" value="Alpha-D-phosphohexomutase, C-terminal domain"/>
    <property type="match status" value="1"/>
</dbReference>
<keyword evidence="21" id="KW-1185">Reference proteome</keyword>
<protein>
    <recommendedName>
        <fullName evidence="12">Phosphoglucomutase</fullName>
        <ecNumber evidence="6">5.4.2.2</ecNumber>
    </recommendedName>
    <alternativeName>
        <fullName evidence="14">Alpha-phosphoglucomutase</fullName>
    </alternativeName>
    <alternativeName>
        <fullName evidence="13">Glucose phosphomutase</fullName>
    </alternativeName>
</protein>
<evidence type="ECO:0000256" key="1">
    <source>
        <dbReference type="ARBA" id="ARBA00000443"/>
    </source>
</evidence>
<dbReference type="EC" id="5.4.2.2" evidence="6"/>
<keyword evidence="9 15" id="KW-0479">Metal-binding</keyword>
<evidence type="ECO:0000256" key="7">
    <source>
        <dbReference type="ARBA" id="ARBA00022526"/>
    </source>
</evidence>
<dbReference type="Pfam" id="PF02878">
    <property type="entry name" value="PGM_PMM_I"/>
    <property type="match status" value="1"/>
</dbReference>
<evidence type="ECO:0000256" key="12">
    <source>
        <dbReference type="ARBA" id="ARBA00039995"/>
    </source>
</evidence>
<gene>
    <name evidence="20" type="ORF">BPA01_26050</name>
</gene>
<dbReference type="InterPro" id="IPR005844">
    <property type="entry name" value="A-D-PHexomutase_a/b/a-I"/>
</dbReference>
<reference evidence="20 21" key="1">
    <citation type="submission" date="2019-06" db="EMBL/GenBank/DDBJ databases">
        <title>Whole genome shotgun sequence of Brevibacillus parabrevis NBRC 12334.</title>
        <authorList>
            <person name="Hosoyama A."/>
            <person name="Uohara A."/>
            <person name="Ohji S."/>
            <person name="Ichikawa N."/>
        </authorList>
    </citation>
    <scope>NUCLEOTIDE SEQUENCE [LARGE SCALE GENOMIC DNA]</scope>
    <source>
        <strain evidence="20 21">NBRC 12334</strain>
    </source>
</reference>
<evidence type="ECO:0000256" key="10">
    <source>
        <dbReference type="ARBA" id="ARBA00022842"/>
    </source>
</evidence>
<dbReference type="InterPro" id="IPR005843">
    <property type="entry name" value="A-D-PHexomutase_C"/>
</dbReference>
<dbReference type="GeneID" id="87612572"/>
<organism evidence="20 21">
    <name type="scientific">Brevibacillus parabrevis</name>
    <dbReference type="NCBI Taxonomy" id="54914"/>
    <lineage>
        <taxon>Bacteria</taxon>
        <taxon>Bacillati</taxon>
        <taxon>Bacillota</taxon>
        <taxon>Bacilli</taxon>
        <taxon>Bacillales</taxon>
        <taxon>Paenibacillaceae</taxon>
        <taxon>Brevibacillus</taxon>
    </lineage>
</organism>
<dbReference type="PRINTS" id="PR00509">
    <property type="entry name" value="PGMPMM"/>
</dbReference>
<evidence type="ECO:0000256" key="3">
    <source>
        <dbReference type="ARBA" id="ARBA00005164"/>
    </source>
</evidence>
<dbReference type="InterPro" id="IPR016055">
    <property type="entry name" value="A-D-PHexomutase_a/b/a-I/II/III"/>
</dbReference>
<dbReference type="Pfam" id="PF02880">
    <property type="entry name" value="PGM_PMM_III"/>
    <property type="match status" value="1"/>
</dbReference>
<comment type="pathway">
    <text evidence="3">Glycolipid metabolism; diglucosyl-diacylglycerol biosynthesis.</text>
</comment>
<evidence type="ECO:0000259" key="19">
    <source>
        <dbReference type="Pfam" id="PF02880"/>
    </source>
</evidence>
<dbReference type="EMBL" id="BJMH01000011">
    <property type="protein sequence ID" value="GEB33025.1"/>
    <property type="molecule type" value="Genomic_DNA"/>
</dbReference>
<dbReference type="RefSeq" id="WP_122965040.1">
    <property type="nucleotide sequence ID" value="NZ_BJMH01000011.1"/>
</dbReference>
<keyword evidence="10 15" id="KW-0460">Magnesium</keyword>
<comment type="similarity">
    <text evidence="5 15">Belongs to the phosphohexose mutase family.</text>
</comment>
<dbReference type="Pfam" id="PF00408">
    <property type="entry name" value="PGM_PMM_IV"/>
    <property type="match status" value="1"/>
</dbReference>
<dbReference type="InterPro" id="IPR005841">
    <property type="entry name" value="Alpha-D-phosphohexomutase_SF"/>
</dbReference>
<evidence type="ECO:0000256" key="11">
    <source>
        <dbReference type="ARBA" id="ARBA00023235"/>
    </source>
</evidence>
<comment type="pathway">
    <text evidence="4">Lipid metabolism.</text>
</comment>
<dbReference type="Gene3D" id="3.40.120.10">
    <property type="entry name" value="Alpha-D-Glucose-1,6-Bisphosphate, subunit A, domain 3"/>
    <property type="match status" value="3"/>
</dbReference>
<evidence type="ECO:0000256" key="8">
    <source>
        <dbReference type="ARBA" id="ARBA00022553"/>
    </source>
</evidence>
<dbReference type="PANTHER" id="PTHR45745:SF1">
    <property type="entry name" value="PHOSPHOGLUCOMUTASE 2B-RELATED"/>
    <property type="match status" value="1"/>
</dbReference>
<dbReference type="InterPro" id="IPR036900">
    <property type="entry name" value="A-D-PHexomutase_C_sf"/>
</dbReference>
<dbReference type="Pfam" id="PF02879">
    <property type="entry name" value="PGM_PMM_II"/>
    <property type="match status" value="1"/>
</dbReference>
<dbReference type="GO" id="GO:0006006">
    <property type="term" value="P:glucose metabolic process"/>
    <property type="evidence" value="ECO:0007669"/>
    <property type="project" value="UniProtKB-KW"/>
</dbReference>
<dbReference type="GO" id="GO:0006166">
    <property type="term" value="P:purine ribonucleoside salvage"/>
    <property type="evidence" value="ECO:0007669"/>
    <property type="project" value="TreeGrafter"/>
</dbReference>
<evidence type="ECO:0000256" key="14">
    <source>
        <dbReference type="ARBA" id="ARBA00041467"/>
    </source>
</evidence>
<dbReference type="InterPro" id="IPR005846">
    <property type="entry name" value="A-D-PHexomutase_a/b/a-III"/>
</dbReference>
<feature type="domain" description="Alpha-D-phosphohexomutase alpha/beta/alpha" evidence="19">
    <location>
        <begin position="273"/>
        <end position="384"/>
    </location>
</feature>
<dbReference type="AlphaFoldDB" id="A0A4Y3PJP0"/>
<dbReference type="SUPFAM" id="SSF55957">
    <property type="entry name" value="Phosphoglucomutase, C-terminal domain"/>
    <property type="match status" value="1"/>
</dbReference>